<accession>A0A4Z0HVX4</accession>
<evidence type="ECO:0000313" key="2">
    <source>
        <dbReference type="Proteomes" id="UP000297792"/>
    </source>
</evidence>
<sequence>MQRWVTGDGTGLEFPADPDTLRAAGPVFLTAALHAFGALPRENRISAITRFEDCTGGSTGRKALLDVRYADPADGLPTELFVKFSRDFDNPRRDRGKSQMELEVAFGTLSADTKLPVTVPVCLFADYHHASGTGMLLTERISFGNGGVEPHHDKGLDYQMPDPLGHYLTLLTSVARLAGAHQAGALPDTVADQFRYDAAKVTVGTRVHRTPTELTEQVHRLVAFATRYPGLLPAVDGRPEFTARMLADVARIAAAEDAIMTWLHATEDQIALCHWNANVDNAWFWSEPDGTLSCGLMDWGCASVMNVAMALWGSLCSAETALWDQHLDVLLTHFASEYLAAGGPVLDVDRLRTQLMLYAAVMGVAWLLDVPAHLQAYLEATAPDHRIDRFDPRIADNEPVRAPLLMLSNVLHLWDTQDFGALLDEFTRRP</sequence>
<dbReference type="Proteomes" id="UP000297792">
    <property type="component" value="Unassembled WGS sequence"/>
</dbReference>
<evidence type="ECO:0008006" key="3">
    <source>
        <dbReference type="Google" id="ProtNLM"/>
    </source>
</evidence>
<reference evidence="1 2" key="1">
    <citation type="submission" date="2018-12" db="EMBL/GenBank/DDBJ databases">
        <title>Draft genome sequences of Mycolicibacterium peregrinum isolated from a pig with lymphadenitis and from soil on the same Japanese pig farm.</title>
        <authorList>
            <person name="Komatsu T."/>
            <person name="Ohya K."/>
            <person name="Sawai K."/>
            <person name="Odoi J.O."/>
            <person name="Otsu K."/>
            <person name="Ota A."/>
            <person name="Ito T."/>
            <person name="Kawai M."/>
            <person name="Maruyama F."/>
        </authorList>
    </citation>
    <scope>NUCLEOTIDE SEQUENCE [LARGE SCALE GENOMIC DNA]</scope>
    <source>
        <strain evidence="1 2">138</strain>
    </source>
</reference>
<name>A0A4Z0HVX4_MYCPR</name>
<comment type="caution">
    <text evidence="1">The sequence shown here is derived from an EMBL/GenBank/DDBJ whole genome shotgun (WGS) entry which is preliminary data.</text>
</comment>
<protein>
    <recommendedName>
        <fullName evidence="3">Aminoglycoside phosphotransferase domain-containing protein</fullName>
    </recommendedName>
</protein>
<proteinExistence type="predicted"/>
<dbReference type="SUPFAM" id="SSF56112">
    <property type="entry name" value="Protein kinase-like (PK-like)"/>
    <property type="match status" value="1"/>
</dbReference>
<dbReference type="AlphaFoldDB" id="A0A4Z0HVX4"/>
<keyword evidence="2" id="KW-1185">Reference proteome</keyword>
<evidence type="ECO:0000313" key="1">
    <source>
        <dbReference type="EMBL" id="TGB45042.1"/>
    </source>
</evidence>
<dbReference type="InterPro" id="IPR011009">
    <property type="entry name" value="Kinase-like_dom_sf"/>
</dbReference>
<gene>
    <name evidence="1" type="ORF">EJD98_06000</name>
</gene>
<dbReference type="EMBL" id="RWKA01000003">
    <property type="protein sequence ID" value="TGB45042.1"/>
    <property type="molecule type" value="Genomic_DNA"/>
</dbReference>
<organism evidence="1 2">
    <name type="scientific">Mycolicibacterium peregrinum</name>
    <name type="common">Mycobacterium peregrinum</name>
    <dbReference type="NCBI Taxonomy" id="43304"/>
    <lineage>
        <taxon>Bacteria</taxon>
        <taxon>Bacillati</taxon>
        <taxon>Actinomycetota</taxon>
        <taxon>Actinomycetes</taxon>
        <taxon>Mycobacteriales</taxon>
        <taxon>Mycobacteriaceae</taxon>
        <taxon>Mycolicibacterium</taxon>
    </lineage>
</organism>
<dbReference type="RefSeq" id="WP_135359064.1">
    <property type="nucleotide sequence ID" value="NZ_RWJZ01000001.1"/>
</dbReference>